<name>A0ABP9VWH8_9BACT</name>
<accession>A0ABP9VWH8</accession>
<proteinExistence type="predicted"/>
<keyword evidence="2" id="KW-1185">Reference proteome</keyword>
<evidence type="ECO:0000313" key="2">
    <source>
        <dbReference type="Proteomes" id="UP001416858"/>
    </source>
</evidence>
<evidence type="ECO:0000313" key="1">
    <source>
        <dbReference type="EMBL" id="GAA5509461.1"/>
    </source>
</evidence>
<protein>
    <submittedName>
        <fullName evidence="1">Uncharacterized protein</fullName>
    </submittedName>
</protein>
<gene>
    <name evidence="1" type="ORF">Rcae01_04960</name>
</gene>
<sequence>MRICGGAAYFLQCESLPGGQASPLCWGHCIDFCDRWSAREASRKTLDGGAAMSNTVGRERIDCGYRKRQFCQLHLRPKPRRDAFLSGSLRQKGGLVFVLKLRVFI</sequence>
<dbReference type="EMBL" id="BAABRO010000014">
    <property type="protein sequence ID" value="GAA5509461.1"/>
    <property type="molecule type" value="Genomic_DNA"/>
</dbReference>
<reference evidence="1 2" key="1">
    <citation type="submission" date="2024-02" db="EMBL/GenBank/DDBJ databases">
        <title>Rhodopirellula caenicola NBRC 110016.</title>
        <authorList>
            <person name="Ichikawa N."/>
            <person name="Katano-Makiyama Y."/>
            <person name="Hidaka K."/>
        </authorList>
    </citation>
    <scope>NUCLEOTIDE SEQUENCE [LARGE SCALE GENOMIC DNA]</scope>
    <source>
        <strain evidence="1 2">NBRC 110016</strain>
    </source>
</reference>
<organism evidence="1 2">
    <name type="scientific">Novipirellula caenicola</name>
    <dbReference type="NCBI Taxonomy" id="1536901"/>
    <lineage>
        <taxon>Bacteria</taxon>
        <taxon>Pseudomonadati</taxon>
        <taxon>Planctomycetota</taxon>
        <taxon>Planctomycetia</taxon>
        <taxon>Pirellulales</taxon>
        <taxon>Pirellulaceae</taxon>
        <taxon>Novipirellula</taxon>
    </lineage>
</organism>
<comment type="caution">
    <text evidence="1">The sequence shown here is derived from an EMBL/GenBank/DDBJ whole genome shotgun (WGS) entry which is preliminary data.</text>
</comment>
<dbReference type="Proteomes" id="UP001416858">
    <property type="component" value="Unassembled WGS sequence"/>
</dbReference>